<evidence type="ECO:0000256" key="4">
    <source>
        <dbReference type="ARBA" id="ARBA00023015"/>
    </source>
</evidence>
<dbReference type="InterPro" id="IPR041473">
    <property type="entry name" value="CtsR_C"/>
</dbReference>
<evidence type="ECO:0000313" key="10">
    <source>
        <dbReference type="EMBL" id="KLI02486.1"/>
    </source>
</evidence>
<dbReference type="InterPro" id="IPR041908">
    <property type="entry name" value="CtsR_C_sf"/>
</dbReference>
<accession>A0A0U1QPD5</accession>
<dbReference type="InterPro" id="IPR040465">
    <property type="entry name" value="CtsR_N"/>
</dbReference>
<evidence type="ECO:0000256" key="6">
    <source>
        <dbReference type="ARBA" id="ARBA00023163"/>
    </source>
</evidence>
<evidence type="ECO:0000256" key="5">
    <source>
        <dbReference type="ARBA" id="ARBA00023125"/>
    </source>
</evidence>
<evidence type="ECO:0000259" key="8">
    <source>
        <dbReference type="Pfam" id="PF05848"/>
    </source>
</evidence>
<keyword evidence="3 7" id="KW-0678">Repressor</keyword>
<keyword evidence="5 7" id="KW-0238">DNA-binding</keyword>
<dbReference type="InterPro" id="IPR008463">
    <property type="entry name" value="CtsR"/>
</dbReference>
<evidence type="ECO:0000256" key="7">
    <source>
        <dbReference type="PIRNR" id="PIRNR010607"/>
    </source>
</evidence>
<protein>
    <recommendedName>
        <fullName evidence="2 7">Transcriptional regulator CtsR</fullName>
    </recommendedName>
</protein>
<dbReference type="OrthoDB" id="1680813at2"/>
<comment type="caution">
    <text evidence="10">The sequence shown here is derived from an EMBL/GenBank/DDBJ whole genome shotgun (WGS) entry which is preliminary data.</text>
</comment>
<dbReference type="GO" id="GO:0006355">
    <property type="term" value="P:regulation of DNA-templated transcription"/>
    <property type="evidence" value="ECO:0007669"/>
    <property type="project" value="UniProtKB-UniRule"/>
</dbReference>
<evidence type="ECO:0000256" key="2">
    <source>
        <dbReference type="ARBA" id="ARBA00014129"/>
    </source>
</evidence>
<keyword evidence="6 7" id="KW-0804">Transcription</keyword>
<dbReference type="STRING" id="1069536.SINU_07700"/>
<gene>
    <name evidence="10" type="ORF">SINU_07700</name>
</gene>
<evidence type="ECO:0000256" key="1">
    <source>
        <dbReference type="ARBA" id="ARBA00010189"/>
    </source>
</evidence>
<dbReference type="Pfam" id="PF17727">
    <property type="entry name" value="CtsR_C"/>
    <property type="match status" value="1"/>
</dbReference>
<dbReference type="GO" id="GO:0003677">
    <property type="term" value="F:DNA binding"/>
    <property type="evidence" value="ECO:0007669"/>
    <property type="project" value="UniProtKB-UniRule"/>
</dbReference>
<feature type="domain" description="CtsR N-terminal HTH" evidence="8">
    <location>
        <begin position="3"/>
        <end position="71"/>
    </location>
</feature>
<dbReference type="InterPro" id="IPR041902">
    <property type="entry name" value="CtsR_N_sf"/>
</dbReference>
<comment type="similarity">
    <text evidence="1 7">Belongs to the CtsR family.</text>
</comment>
<dbReference type="RefSeq" id="WP_010024039.1">
    <property type="nucleotide sequence ID" value="NZ_AFVQ02000096.1"/>
</dbReference>
<dbReference type="Gene3D" id="3.30.56.130">
    <property type="entry name" value="Transcriptional regulator CtsR, winged HTH domain"/>
    <property type="match status" value="1"/>
</dbReference>
<dbReference type="EMBL" id="AFVQ02000096">
    <property type="protein sequence ID" value="KLI02486.1"/>
    <property type="molecule type" value="Genomic_DNA"/>
</dbReference>
<dbReference type="Proteomes" id="UP000035553">
    <property type="component" value="Unassembled WGS sequence"/>
</dbReference>
<evidence type="ECO:0000256" key="3">
    <source>
        <dbReference type="ARBA" id="ARBA00022491"/>
    </source>
</evidence>
<keyword evidence="11" id="KW-1185">Reference proteome</keyword>
<dbReference type="Gene3D" id="1.10.1200.150">
    <property type="entry name" value="Transcriptional regulator CtsR, C-terminal domain"/>
    <property type="match status" value="1"/>
</dbReference>
<dbReference type="Pfam" id="PF05848">
    <property type="entry name" value="CtsR"/>
    <property type="match status" value="1"/>
</dbReference>
<reference evidence="10 11" key="1">
    <citation type="journal article" date="2011" name="J. Bacteriol.">
        <title>Draft genome sequence of Sporolactobacillus inulinus strain CASD, an efficient D-lactic acid-producing bacterium with high-concentration lactate tolerance capability.</title>
        <authorList>
            <person name="Yu B."/>
            <person name="Su F."/>
            <person name="Wang L."/>
            <person name="Xu K."/>
            <person name="Zhao B."/>
            <person name="Xu P."/>
        </authorList>
    </citation>
    <scope>NUCLEOTIDE SEQUENCE [LARGE SCALE GENOMIC DNA]</scope>
    <source>
        <strain evidence="10 11">CASD</strain>
    </source>
</reference>
<dbReference type="AlphaFoldDB" id="A0A0U1QPD5"/>
<organism evidence="10 11">
    <name type="scientific">Sporolactobacillus inulinus CASD</name>
    <dbReference type="NCBI Taxonomy" id="1069536"/>
    <lineage>
        <taxon>Bacteria</taxon>
        <taxon>Bacillati</taxon>
        <taxon>Bacillota</taxon>
        <taxon>Bacilli</taxon>
        <taxon>Bacillales</taxon>
        <taxon>Sporolactobacillaceae</taxon>
        <taxon>Sporolactobacillus</taxon>
    </lineage>
</organism>
<keyword evidence="4 7" id="KW-0805">Transcription regulation</keyword>
<feature type="domain" description="CtsR C-terminal dimerization" evidence="9">
    <location>
        <begin position="76"/>
        <end position="145"/>
    </location>
</feature>
<proteinExistence type="inferred from homology"/>
<name>A0A0U1QPD5_9BACL</name>
<evidence type="ECO:0000259" key="9">
    <source>
        <dbReference type="Pfam" id="PF17727"/>
    </source>
</evidence>
<evidence type="ECO:0000313" key="11">
    <source>
        <dbReference type="Proteomes" id="UP000035553"/>
    </source>
</evidence>
<sequence length="152" mass="17551">MRNISDIIEKYIKEILDSNDIIKLKRSELAERFQCVPSQINYVLKTRFSIERGYVVESKRGGGGYIQVVKVRPVTDAELIDEMIGLIGYRLTQSMAESIVMHLLEEDVLSDREARLMMTVMNHTAINIDIPLRDELRANLMKAMLRSLTYSR</sequence>
<dbReference type="PIRSF" id="PIRSF010607">
    <property type="entry name" value="Txn_repr_CtsR"/>
    <property type="match status" value="1"/>
</dbReference>